<evidence type="ECO:0000256" key="1">
    <source>
        <dbReference type="SAM" id="MobiDB-lite"/>
    </source>
</evidence>
<dbReference type="PANTHER" id="PTHR38420">
    <property type="entry name" value="AP-4-A PHOSPHORYLASE II"/>
    <property type="match status" value="1"/>
</dbReference>
<dbReference type="Pfam" id="PF19327">
    <property type="entry name" value="Ap4A_phos_N"/>
    <property type="match status" value="1"/>
</dbReference>
<comment type="caution">
    <text evidence="4">The sequence shown here is derived from an EMBL/GenBank/DDBJ whole genome shotgun (WGS) entry which is preliminary data.</text>
</comment>
<reference evidence="4 5" key="1">
    <citation type="submission" date="2016-06" db="EMBL/GenBank/DDBJ databases">
        <title>Evolution of pathogenesis and genome organization in the Tremellales.</title>
        <authorList>
            <person name="Cuomo C."/>
            <person name="Litvintseva A."/>
            <person name="Heitman J."/>
            <person name="Chen Y."/>
            <person name="Sun S."/>
            <person name="Springer D."/>
            <person name="Dromer F."/>
            <person name="Young S."/>
            <person name="Zeng Q."/>
            <person name="Chapman S."/>
            <person name="Gujja S."/>
            <person name="Saif S."/>
            <person name="Birren B."/>
        </authorList>
    </citation>
    <scope>NUCLEOTIDE SEQUENCE [LARGE SCALE GENOMIC DNA]</scope>
    <source>
        <strain evidence="4 5">CBS 6039</strain>
    </source>
</reference>
<evidence type="ECO:0000313" key="4">
    <source>
        <dbReference type="EMBL" id="ODN80494.1"/>
    </source>
</evidence>
<dbReference type="InterPro" id="IPR036265">
    <property type="entry name" value="HIT-like_sf"/>
</dbReference>
<accession>A0A1E3HW07</accession>
<feature type="region of interest" description="Disordered" evidence="1">
    <location>
        <begin position="104"/>
        <end position="150"/>
    </location>
</feature>
<dbReference type="InterPro" id="IPR043171">
    <property type="entry name" value="Ap4A_phos1/2-like"/>
</dbReference>
<feature type="domain" description="ATP adenylyltransferase C-terminal" evidence="2">
    <location>
        <begin position="272"/>
        <end position="402"/>
    </location>
</feature>
<dbReference type="STRING" id="1295533.A0A1E3HW07"/>
<keyword evidence="5" id="KW-1185">Reference proteome</keyword>
<dbReference type="Gene3D" id="3.30.428.70">
    <property type="match status" value="1"/>
</dbReference>
<dbReference type="AlphaFoldDB" id="A0A1E3HW07"/>
<name>A0A1E3HW07_9TREE</name>
<dbReference type="InterPro" id="IPR009163">
    <property type="entry name" value="Ap4A_phos1/2"/>
</dbReference>
<dbReference type="EMBL" id="AWGJ01000004">
    <property type="protein sequence ID" value="ODN80494.1"/>
    <property type="molecule type" value="Genomic_DNA"/>
</dbReference>
<dbReference type="GO" id="GO:0003877">
    <property type="term" value="F:ATP:ADP adenylyltransferase activity"/>
    <property type="evidence" value="ECO:0007669"/>
    <property type="project" value="InterPro"/>
</dbReference>
<organism evidence="4 5">
    <name type="scientific">Cryptococcus amylolentus CBS 6039</name>
    <dbReference type="NCBI Taxonomy" id="1295533"/>
    <lineage>
        <taxon>Eukaryota</taxon>
        <taxon>Fungi</taxon>
        <taxon>Dikarya</taxon>
        <taxon>Basidiomycota</taxon>
        <taxon>Agaricomycotina</taxon>
        <taxon>Tremellomycetes</taxon>
        <taxon>Tremellales</taxon>
        <taxon>Cryptococcaceae</taxon>
        <taxon>Cryptococcus</taxon>
    </lineage>
</organism>
<evidence type="ECO:0000259" key="2">
    <source>
        <dbReference type="Pfam" id="PF09830"/>
    </source>
</evidence>
<dbReference type="GO" id="GO:0005524">
    <property type="term" value="F:ATP binding"/>
    <property type="evidence" value="ECO:0007669"/>
    <property type="project" value="InterPro"/>
</dbReference>
<dbReference type="SUPFAM" id="SSF54197">
    <property type="entry name" value="HIT-like"/>
    <property type="match status" value="1"/>
</dbReference>
<dbReference type="Proteomes" id="UP000094065">
    <property type="component" value="Unassembled WGS sequence"/>
</dbReference>
<dbReference type="PANTHER" id="PTHR38420:SF1">
    <property type="entry name" value="PUTATIVE (AFU_ORTHOLOGUE AFUA_5G14690)-RELATED"/>
    <property type="match status" value="1"/>
</dbReference>
<feature type="domain" description="Ap4A phosphorylase 1/2 N-terminal" evidence="3">
    <location>
        <begin position="138"/>
        <end position="248"/>
    </location>
</feature>
<feature type="compositionally biased region" description="Basic and acidic residues" evidence="1">
    <location>
        <begin position="131"/>
        <end position="142"/>
    </location>
</feature>
<feature type="compositionally biased region" description="Basic and acidic residues" evidence="1">
    <location>
        <begin position="111"/>
        <end position="121"/>
    </location>
</feature>
<dbReference type="RefSeq" id="XP_018995060.1">
    <property type="nucleotide sequence ID" value="XM_019136391.1"/>
</dbReference>
<dbReference type="Pfam" id="PF09830">
    <property type="entry name" value="ATP_transf"/>
    <property type="match status" value="1"/>
</dbReference>
<protein>
    <submittedName>
        <fullName evidence="4">Uncharacterized protein</fullName>
    </submittedName>
</protein>
<dbReference type="OrthoDB" id="10267950at2759"/>
<proteinExistence type="predicted"/>
<gene>
    <name evidence="4" type="ORF">L202_02725</name>
</gene>
<evidence type="ECO:0000313" key="5">
    <source>
        <dbReference type="Proteomes" id="UP000094065"/>
    </source>
</evidence>
<dbReference type="InterPro" id="IPR045759">
    <property type="entry name" value="Ap4A_phos1/2_N"/>
</dbReference>
<dbReference type="InterPro" id="IPR019200">
    <property type="entry name" value="ATP_adenylylTrfase_C"/>
</dbReference>
<dbReference type="GO" id="GO:0009117">
    <property type="term" value="P:nucleotide metabolic process"/>
    <property type="evidence" value="ECO:0007669"/>
    <property type="project" value="InterPro"/>
</dbReference>
<evidence type="ECO:0000259" key="3">
    <source>
        <dbReference type="Pfam" id="PF19327"/>
    </source>
</evidence>
<dbReference type="GeneID" id="30154034"/>
<sequence length="425" mass="46187">MSPLISSSLLLREKPGAHFMLKSASRAYIPSTVLLRRALTKMAYPTSPQDPLQLLNKLPEKFEDARKSGQLFFFPSEAKDIYNSGKTFNIRLCPALQDKSKAKSDALAAVKAERDDGSPDKKRPRTTGSSKNDEEGLEDKQNSQEPFKPPYVPELFVGSLKGIDGEEGMSILLNKYAVLPNHFLLCPPSYQAQDLPPTPPQLAAAYSLLLAASRNPSNPANLLAFYNGGPGAGASQSWRHIQFVNVPNGRAPVEDWVQSVNFERPDRAVIVPDLPYLHVVHPLPPAGSLPYPLTEEAEENLVDVLALALMKLLDMAFDAARRGGGRKDGGWNLLLTLNHIHLIPRNLPSYPLPSPHQPLELNSLGYAGLILVRSQEEEAALMSAAEAEGGGLVGVLAKCGVPRETGEKVLEDEAVFQGQVDAGLI</sequence>